<accession>B5ICT2</accession>
<evidence type="ECO:0000256" key="1">
    <source>
        <dbReference type="HAMAP-Rule" id="MF_01406"/>
    </source>
</evidence>
<dbReference type="Pfam" id="PF13483">
    <property type="entry name" value="Lactamase_B_3"/>
    <property type="match status" value="1"/>
</dbReference>
<dbReference type="Proteomes" id="UP000001400">
    <property type="component" value="Chromosome"/>
</dbReference>
<dbReference type="RefSeq" id="WP_008083942.1">
    <property type="nucleotide sequence ID" value="NC_013926.1"/>
</dbReference>
<dbReference type="HOGENOM" id="CLU_079268_0_0_2"/>
<dbReference type="AlphaFoldDB" id="B5ICT2"/>
<dbReference type="InterPro" id="IPR036866">
    <property type="entry name" value="RibonucZ/Hydroxyglut_hydro"/>
</dbReference>
<reference evidence="2" key="1">
    <citation type="submission" date="2010-02" db="EMBL/GenBank/DDBJ databases">
        <title>Complete sequence of Aciduliprofundum boonei T469.</title>
        <authorList>
            <consortium name="US DOE Joint Genome Institute"/>
            <person name="Lucas S."/>
            <person name="Copeland A."/>
            <person name="Lapidus A."/>
            <person name="Cheng J.-F."/>
            <person name="Bruce D."/>
            <person name="Goodwin L."/>
            <person name="Pitluck S."/>
            <person name="Saunders E."/>
            <person name="Detter J.C."/>
            <person name="Han C."/>
            <person name="Tapia R."/>
            <person name="Land M."/>
            <person name="Hauser L."/>
            <person name="Kyrpides N."/>
            <person name="Mikhailova N."/>
            <person name="Flores G."/>
            <person name="Reysenbach A.-L."/>
            <person name="Woyke T."/>
        </authorList>
    </citation>
    <scope>NUCLEOTIDE SEQUENCE</scope>
    <source>
        <strain evidence="2">T469</strain>
    </source>
</reference>
<gene>
    <name evidence="2" type="ordered locus">Aboo_1358</name>
</gene>
<dbReference type="OrthoDB" id="21331at2157"/>
<dbReference type="SUPFAM" id="SSF56281">
    <property type="entry name" value="Metallo-hydrolase/oxidoreductase"/>
    <property type="match status" value="1"/>
</dbReference>
<evidence type="ECO:0000313" key="2">
    <source>
        <dbReference type="EMBL" id="ADD09166.1"/>
    </source>
</evidence>
<dbReference type="EMBL" id="CP001941">
    <property type="protein sequence ID" value="ADD09166.1"/>
    <property type="molecule type" value="Genomic_DNA"/>
</dbReference>
<dbReference type="HAMAP" id="MF_01406">
    <property type="entry name" value="UPF0282"/>
    <property type="match status" value="1"/>
</dbReference>
<dbReference type="GeneID" id="8828320"/>
<keyword evidence="3" id="KW-1185">Reference proteome</keyword>
<dbReference type="PANTHER" id="PTHR43546">
    <property type="entry name" value="UPF0173 METAL-DEPENDENT HYDROLASE MJ1163-RELATED"/>
    <property type="match status" value="1"/>
</dbReference>
<dbReference type="PANTHER" id="PTHR43546:SF4">
    <property type="entry name" value="UPF0282 PROTEIN MJ1629"/>
    <property type="match status" value="1"/>
</dbReference>
<dbReference type="InterPro" id="IPR050114">
    <property type="entry name" value="UPF0173_UPF0282_UlaG_hydrolase"/>
</dbReference>
<sequence length="273" mass="31813">MKIYPIASDSLGVRSLSVFIESRVNVFIDPSAALGPYRYGLPPKPPEIQALQKYKKEIRELANKADIFVISHYHYDHYDPDEDFYEGKVVYAKHWKDKINYSQKKRAYAFHEKFADKCELHYVDGKKYEIEGVKIKFSKPFPHGNERTRLGFVIMTTVDDGKTRVLHASDVEGPIVEEAAEYIITENPDIAIIDGPATYFLGYRFSQEDLKRSIKNLVKIAENVPKVILDHHLLRDLKYRDRLEEVYELDNILTFAEFNKEPINMLEAHRKDL</sequence>
<dbReference type="InterPro" id="IPR014426">
    <property type="entry name" value="UPF0282_hydrls"/>
</dbReference>
<comment type="similarity">
    <text evidence="1">Belongs to the UPF0282 family.</text>
</comment>
<dbReference type="eggNOG" id="arCOG00969">
    <property type="taxonomic scope" value="Archaea"/>
</dbReference>
<dbReference type="PIRSF" id="PIRSF004944">
    <property type="entry name" value="UCP004944_hydrls"/>
    <property type="match status" value="1"/>
</dbReference>
<dbReference type="KEGG" id="abi:Aboo_1358"/>
<name>B5ICT2_ACIB4</name>
<protein>
    <recommendedName>
        <fullName evidence="1">UPF0282 protein Aboo_1358</fullName>
    </recommendedName>
</protein>
<organism evidence="2 3">
    <name type="scientific">Aciduliprofundum boonei (strain DSM 19572 / T469)</name>
    <dbReference type="NCBI Taxonomy" id="439481"/>
    <lineage>
        <taxon>Archaea</taxon>
        <taxon>Methanobacteriati</taxon>
        <taxon>Thermoplasmatota</taxon>
        <taxon>DHVE2 group</taxon>
        <taxon>Candidatus Aciduliprofundum</taxon>
    </lineage>
</organism>
<evidence type="ECO:0000313" key="3">
    <source>
        <dbReference type="Proteomes" id="UP000001400"/>
    </source>
</evidence>
<dbReference type="STRING" id="439481.Aboo_1358"/>
<dbReference type="Gene3D" id="3.60.15.10">
    <property type="entry name" value="Ribonuclease Z/Hydroxyacylglutathione hydrolase-like"/>
    <property type="match status" value="1"/>
</dbReference>
<proteinExistence type="inferred from homology"/>